<comment type="subcellular location">
    <subcellularLocation>
        <location evidence="2">Nucleus</location>
    </subcellularLocation>
</comment>
<evidence type="ECO:0000256" key="1">
    <source>
        <dbReference type="ARBA" id="ARBA00006562"/>
    </source>
</evidence>
<evidence type="ECO:0000256" key="3">
    <source>
        <dbReference type="SAM" id="MobiDB-lite"/>
    </source>
</evidence>
<keyword evidence="2" id="KW-0378">Hydrolase</keyword>
<keyword evidence="2" id="KW-0694">RNA-binding</keyword>
<organism evidence="5 6">
    <name type="scientific">Saccoglossus kowalevskii</name>
    <name type="common">Acorn worm</name>
    <dbReference type="NCBI Taxonomy" id="10224"/>
    <lineage>
        <taxon>Eukaryota</taxon>
        <taxon>Metazoa</taxon>
        <taxon>Hemichordata</taxon>
        <taxon>Enteropneusta</taxon>
        <taxon>Harrimaniidae</taxon>
        <taxon>Saccoglossus</taxon>
    </lineage>
</organism>
<dbReference type="Proteomes" id="UP000694865">
    <property type="component" value="Unplaced"/>
</dbReference>
<sequence>MKRRTDDTDATSKRQKVNREPVSYSPKTLQSNPALYDGNFPYFRQPREIGCFSLDIDREFHNDARQLRYYFPPDDTKRVKFDLTKGYEKYIKRDDDVKERLDILLKWVLANREKFNLHKKPETKEEIHTQKDGNLHTDFITWRGHLTKILCTPYENREDWKMAVSLFNGTYYISEVETEESRDRRKNMTSAHKEMTYWGYKFEQYVVSADGHTPPSTEDTVNNIEGYCTVVRTRLNENSLVFSGEVDCCRGDNTKPSKNYVELKTSREIYTDRQYRNFKRFKLIKWWAQSFLPGLPTIVAGFRDDDGVVTKLETYETMKIPDLVKDDPYMWNPSVCVNFCDKFLCFVKQVVQKDDPRCVYLFEWNPSSKRIIYTVHEDDQQTFLPDWFLEEMQK</sequence>
<dbReference type="Pfam" id="PF08652">
    <property type="entry name" value="RAI1"/>
    <property type="match status" value="1"/>
</dbReference>
<protein>
    <recommendedName>
        <fullName evidence="2">Decapping nuclease</fullName>
        <ecNumber evidence="2">3.6.1.-</ecNumber>
    </recommendedName>
</protein>
<evidence type="ECO:0000313" key="6">
    <source>
        <dbReference type="RefSeq" id="XP_006820314.1"/>
    </source>
</evidence>
<gene>
    <name evidence="6" type="primary">LOC102809648</name>
</gene>
<dbReference type="PANTHER" id="PTHR12395:SF9">
    <property type="entry name" value="DECAPPING AND EXORIBONUCLEASE PROTEIN"/>
    <property type="match status" value="1"/>
</dbReference>
<comment type="function">
    <text evidence="2">Decapping enzyme for NAD-capped RNAs: specifically hydrolyzes the nicotinamide adenine dinucleotide (NAD) cap from a subset of RNAs by removing the entire NAD moiety from the 5'-end of an NAD-capped RNA.</text>
</comment>
<keyword evidence="2" id="KW-0540">Nuclease</keyword>
<comment type="cofactor">
    <cofactor evidence="2">
        <name>a divalent metal cation</name>
        <dbReference type="ChEBI" id="CHEBI:60240"/>
    </cofactor>
</comment>
<keyword evidence="2" id="KW-0479">Metal-binding</keyword>
<name>A0ABM0MJX3_SACKO</name>
<evidence type="ECO:0000259" key="4">
    <source>
        <dbReference type="Pfam" id="PF08652"/>
    </source>
</evidence>
<proteinExistence type="inferred from homology"/>
<dbReference type="PANTHER" id="PTHR12395">
    <property type="entry name" value="DOM-3 RELATED"/>
    <property type="match status" value="1"/>
</dbReference>
<dbReference type="InterPro" id="IPR039039">
    <property type="entry name" value="RAI1-like_fam"/>
</dbReference>
<evidence type="ECO:0000313" key="5">
    <source>
        <dbReference type="Proteomes" id="UP000694865"/>
    </source>
</evidence>
<reference evidence="6" key="1">
    <citation type="submission" date="2025-08" db="UniProtKB">
        <authorList>
            <consortium name="RefSeq"/>
        </authorList>
    </citation>
    <scope>IDENTIFICATION</scope>
    <source>
        <tissue evidence="6">Testes</tissue>
    </source>
</reference>
<dbReference type="EC" id="3.6.1.-" evidence="2"/>
<accession>A0ABM0MJX3</accession>
<dbReference type="RefSeq" id="XP_006820314.1">
    <property type="nucleotide sequence ID" value="XM_006820251.1"/>
</dbReference>
<comment type="similarity">
    <text evidence="1 2">Belongs to the DXO/Dom3Z family.</text>
</comment>
<keyword evidence="2" id="KW-0539">Nucleus</keyword>
<dbReference type="GeneID" id="102809648"/>
<feature type="region of interest" description="Disordered" evidence="3">
    <location>
        <begin position="1"/>
        <end position="30"/>
    </location>
</feature>
<dbReference type="InterPro" id="IPR013961">
    <property type="entry name" value="RAI1"/>
</dbReference>
<evidence type="ECO:0000256" key="2">
    <source>
        <dbReference type="RuleBase" id="RU367113"/>
    </source>
</evidence>
<feature type="compositionally biased region" description="Basic and acidic residues" evidence="3">
    <location>
        <begin position="1"/>
        <end position="12"/>
    </location>
</feature>
<keyword evidence="2" id="KW-0547">Nucleotide-binding</keyword>
<feature type="domain" description="RAI1-like" evidence="4">
    <location>
        <begin position="44"/>
        <end position="388"/>
    </location>
</feature>
<keyword evidence="5" id="KW-1185">Reference proteome</keyword>